<evidence type="ECO:0000259" key="3">
    <source>
        <dbReference type="Pfam" id="PF00582"/>
    </source>
</evidence>
<feature type="domain" description="UspA" evidence="3">
    <location>
        <begin position="151"/>
        <end position="289"/>
    </location>
</feature>
<dbReference type="SUPFAM" id="SSF52402">
    <property type="entry name" value="Adenine nucleotide alpha hydrolases-like"/>
    <property type="match status" value="2"/>
</dbReference>
<evidence type="ECO:0000256" key="1">
    <source>
        <dbReference type="ARBA" id="ARBA00008791"/>
    </source>
</evidence>
<dbReference type="RefSeq" id="WP_251804157.1">
    <property type="nucleotide sequence ID" value="NZ_JAMQOL010000076.1"/>
</dbReference>
<gene>
    <name evidence="4" type="ORF">LXN57_43415</name>
</gene>
<protein>
    <submittedName>
        <fullName evidence="4">Universal stress protein</fullName>
    </submittedName>
</protein>
<evidence type="ECO:0000313" key="4">
    <source>
        <dbReference type="EMBL" id="MCM4084406.1"/>
    </source>
</evidence>
<comment type="similarity">
    <text evidence="1">Belongs to the universal stress protein A family.</text>
</comment>
<evidence type="ECO:0000256" key="2">
    <source>
        <dbReference type="SAM" id="MobiDB-lite"/>
    </source>
</evidence>
<feature type="domain" description="UspA" evidence="3">
    <location>
        <begin position="10"/>
        <end position="141"/>
    </location>
</feature>
<accession>A0ABT0YEC9</accession>
<organism evidence="4 5">
    <name type="scientific">Paractinoplanes hotanensis</name>
    <dbReference type="NCBI Taxonomy" id="2906497"/>
    <lineage>
        <taxon>Bacteria</taxon>
        <taxon>Bacillati</taxon>
        <taxon>Actinomycetota</taxon>
        <taxon>Actinomycetes</taxon>
        <taxon>Micromonosporales</taxon>
        <taxon>Micromonosporaceae</taxon>
        <taxon>Paractinoplanes</taxon>
    </lineage>
</organism>
<evidence type="ECO:0000313" key="5">
    <source>
        <dbReference type="Proteomes" id="UP001523216"/>
    </source>
</evidence>
<feature type="region of interest" description="Disordered" evidence="2">
    <location>
        <begin position="297"/>
        <end position="332"/>
    </location>
</feature>
<comment type="caution">
    <text evidence="4">The sequence shown here is derived from an EMBL/GenBank/DDBJ whole genome shotgun (WGS) entry which is preliminary data.</text>
</comment>
<dbReference type="Pfam" id="PF00582">
    <property type="entry name" value="Usp"/>
    <property type="match status" value="2"/>
</dbReference>
<name>A0ABT0YEC9_9ACTN</name>
<sequence length="332" mass="35301">MDTDAGMNGNRPVVVGVDGSRAVPAVVDLAAAEAARRQSPLVIAHVWPGRYTGYFRGRGSIPARADAQRLLELAESRVRSAHPRLRVRTQLLDGGAANLLAEMSVQSRLLVVGHRDDLKARSGWGPTTAYLAHHSACPLLVHRGRDPGPGPVVVATSARPEAGATLEYAFSLAEPAAARLVVVHMWTRPGAAEGIPPVVAAGAYATESAAGERSLDAALAVWLTRYPGVRVERLLVNELDMPYTIEGAMRRGRLLVAGIGRSGSFAELLYESWRPAARQRAGCPVLLVPPGWHDAPLRTDATAAGGTSPEKRYLGSRKGPSTLPLADRPAQR</sequence>
<dbReference type="PANTHER" id="PTHR46268">
    <property type="entry name" value="STRESS RESPONSE PROTEIN NHAX"/>
    <property type="match status" value="1"/>
</dbReference>
<reference evidence="4 5" key="1">
    <citation type="submission" date="2022-06" db="EMBL/GenBank/DDBJ databases">
        <title>Actinoplanes abujensis sp. nov., isolated from Nigerian arid soil.</title>
        <authorList>
            <person name="Ding P."/>
        </authorList>
    </citation>
    <scope>NUCLEOTIDE SEQUENCE [LARGE SCALE GENOMIC DNA]</scope>
    <source>
        <strain evidence="5">TRM88002</strain>
    </source>
</reference>
<proteinExistence type="inferred from homology"/>
<dbReference type="PANTHER" id="PTHR46268:SF6">
    <property type="entry name" value="UNIVERSAL STRESS PROTEIN UP12"/>
    <property type="match status" value="1"/>
</dbReference>
<dbReference type="EMBL" id="JAMQOL010000076">
    <property type="protein sequence ID" value="MCM4084406.1"/>
    <property type="molecule type" value="Genomic_DNA"/>
</dbReference>
<dbReference type="InterPro" id="IPR014729">
    <property type="entry name" value="Rossmann-like_a/b/a_fold"/>
</dbReference>
<dbReference type="InterPro" id="IPR006016">
    <property type="entry name" value="UspA"/>
</dbReference>
<dbReference type="Gene3D" id="3.40.50.620">
    <property type="entry name" value="HUPs"/>
    <property type="match status" value="2"/>
</dbReference>
<keyword evidence="5" id="KW-1185">Reference proteome</keyword>
<dbReference type="Proteomes" id="UP001523216">
    <property type="component" value="Unassembled WGS sequence"/>
</dbReference>